<sequence>MAPRFGEQILQVFDVPADAHDFLAGILDDRAAPPRDLKVIFDQSLIAGVECWYHQLERDWDLVGGFQAPPTDTNDDASSEQPWAATDRLIQQAESLANEAAVSSLLCSKPKKQKQGKAIARAKRQADAASSHYWSQDGDEGVVSPNKRFRLVELPSTAISRLNIPASGLQSSCVYPEEPNEAQENIHTNAGVSPYFATPTKPLRLAVPRPSPGTVSCLPFPPLTSESFGLIQEQVAHDPFWLLIAVSFLVKTKGEHAIPVFLRVKERFPAPCDIVNPENADELFTMIQHLGLGQHRVGWMQKYAQAFILAVPRRNSPTWTSRMPRMVGRLGT</sequence>
<reference evidence="1" key="1">
    <citation type="submission" date="2022-07" db="EMBL/GenBank/DDBJ databases">
        <title>Genome Sequence of Lecanicillium saksenae.</title>
        <authorList>
            <person name="Buettner E."/>
        </authorList>
    </citation>
    <scope>NUCLEOTIDE SEQUENCE</scope>
    <source>
        <strain evidence="1">VT-O1</strain>
    </source>
</reference>
<dbReference type="EMBL" id="JANAKD010001703">
    <property type="protein sequence ID" value="KAJ3477074.1"/>
    <property type="molecule type" value="Genomic_DNA"/>
</dbReference>
<comment type="caution">
    <text evidence="1">The sequence shown here is derived from an EMBL/GenBank/DDBJ whole genome shotgun (WGS) entry which is preliminary data.</text>
</comment>
<dbReference type="Proteomes" id="UP001148737">
    <property type="component" value="Unassembled WGS sequence"/>
</dbReference>
<proteinExistence type="predicted"/>
<organism evidence="1 2">
    <name type="scientific">Lecanicillium saksenae</name>
    <dbReference type="NCBI Taxonomy" id="468837"/>
    <lineage>
        <taxon>Eukaryota</taxon>
        <taxon>Fungi</taxon>
        <taxon>Dikarya</taxon>
        <taxon>Ascomycota</taxon>
        <taxon>Pezizomycotina</taxon>
        <taxon>Sordariomycetes</taxon>
        <taxon>Hypocreomycetidae</taxon>
        <taxon>Hypocreales</taxon>
        <taxon>Cordycipitaceae</taxon>
        <taxon>Lecanicillium</taxon>
    </lineage>
</organism>
<keyword evidence="2" id="KW-1185">Reference proteome</keyword>
<gene>
    <name evidence="1" type="ORF">NLG97_g8937</name>
</gene>
<name>A0ACC1QIV6_9HYPO</name>
<evidence type="ECO:0000313" key="2">
    <source>
        <dbReference type="Proteomes" id="UP001148737"/>
    </source>
</evidence>
<protein>
    <submittedName>
        <fullName evidence="1">Uncharacterized protein</fullName>
    </submittedName>
</protein>
<evidence type="ECO:0000313" key="1">
    <source>
        <dbReference type="EMBL" id="KAJ3477074.1"/>
    </source>
</evidence>
<accession>A0ACC1QIV6</accession>